<evidence type="ECO:0000313" key="3">
    <source>
        <dbReference type="Proteomes" id="UP000824134"/>
    </source>
</evidence>
<organism evidence="2 3">
    <name type="scientific">Candidatus Rothia avicola</name>
    <dbReference type="NCBI Taxonomy" id="2840478"/>
    <lineage>
        <taxon>Bacteria</taxon>
        <taxon>Bacillati</taxon>
        <taxon>Actinomycetota</taxon>
        <taxon>Actinomycetes</taxon>
        <taxon>Micrococcales</taxon>
        <taxon>Micrococcaceae</taxon>
        <taxon>Rothia</taxon>
    </lineage>
</organism>
<dbReference type="AlphaFoldDB" id="A0A9D1ZS05"/>
<evidence type="ECO:0000259" key="1">
    <source>
        <dbReference type="Pfam" id="PF00550"/>
    </source>
</evidence>
<dbReference type="InterPro" id="IPR036736">
    <property type="entry name" value="ACP-like_sf"/>
</dbReference>
<evidence type="ECO:0000313" key="2">
    <source>
        <dbReference type="EMBL" id="HIY95361.1"/>
    </source>
</evidence>
<dbReference type="Pfam" id="PF00550">
    <property type="entry name" value="PP-binding"/>
    <property type="match status" value="1"/>
</dbReference>
<dbReference type="InterPro" id="IPR009081">
    <property type="entry name" value="PP-bd_ACP"/>
</dbReference>
<sequence length="72" mass="7810">MNREQLIELLTPYLPDAQALTDLGEEASLFDAGLDSMNAFLVLDDLAAAGYRVEFTDFIARPTLGFLGEATA</sequence>
<reference evidence="2" key="1">
    <citation type="journal article" date="2021" name="PeerJ">
        <title>Extensive microbial diversity within the chicken gut microbiome revealed by metagenomics and culture.</title>
        <authorList>
            <person name="Gilroy R."/>
            <person name="Ravi A."/>
            <person name="Getino M."/>
            <person name="Pursley I."/>
            <person name="Horton D.L."/>
            <person name="Alikhan N.F."/>
            <person name="Baker D."/>
            <person name="Gharbi K."/>
            <person name="Hall N."/>
            <person name="Watson M."/>
            <person name="Adriaenssens E.M."/>
            <person name="Foster-Nyarko E."/>
            <person name="Jarju S."/>
            <person name="Secka A."/>
            <person name="Antonio M."/>
            <person name="Oren A."/>
            <person name="Chaudhuri R.R."/>
            <person name="La Ragione R."/>
            <person name="Hildebrand F."/>
            <person name="Pallen M.J."/>
        </authorList>
    </citation>
    <scope>NUCLEOTIDE SEQUENCE</scope>
    <source>
        <strain evidence="2">ChiHjej12B11-9195</strain>
    </source>
</reference>
<reference evidence="2" key="2">
    <citation type="submission" date="2021-04" db="EMBL/GenBank/DDBJ databases">
        <authorList>
            <person name="Gilroy R."/>
        </authorList>
    </citation>
    <scope>NUCLEOTIDE SEQUENCE</scope>
    <source>
        <strain evidence="2">ChiHjej12B11-9195</strain>
    </source>
</reference>
<name>A0A9D1ZS05_9MICC</name>
<dbReference type="SUPFAM" id="SSF47336">
    <property type="entry name" value="ACP-like"/>
    <property type="match status" value="1"/>
</dbReference>
<dbReference type="Gene3D" id="1.10.1200.10">
    <property type="entry name" value="ACP-like"/>
    <property type="match status" value="1"/>
</dbReference>
<dbReference type="EMBL" id="DXCN01000050">
    <property type="protein sequence ID" value="HIY95361.1"/>
    <property type="molecule type" value="Genomic_DNA"/>
</dbReference>
<proteinExistence type="predicted"/>
<gene>
    <name evidence="2" type="ORF">H9821_06845</name>
</gene>
<protein>
    <submittedName>
        <fullName evidence="2">Acyl carrier protein</fullName>
    </submittedName>
</protein>
<dbReference type="Proteomes" id="UP000824134">
    <property type="component" value="Unassembled WGS sequence"/>
</dbReference>
<accession>A0A9D1ZS05</accession>
<comment type="caution">
    <text evidence="2">The sequence shown here is derived from an EMBL/GenBank/DDBJ whole genome shotgun (WGS) entry which is preliminary data.</text>
</comment>
<feature type="domain" description="Carrier" evidence="1">
    <location>
        <begin position="21"/>
        <end position="65"/>
    </location>
</feature>